<sequence length="254" mass="28348">MSRPQYVIEHMEEDDPSAPSVFPHWALLEYRHMLHHVGPGSTVHFTSLSHASLESLRTSLSSTSSEPRAEFQLHTASITTLMAERNVPHAKVCLLDPKSPFAVSITDAGLVSSSTKSVEAGGPFEYFLFGGILGDDPPRDRTSSLRQLGFPSRHLGSIQMTTDTALGVTKRCVEDLLLLDLSDTQQQEKQWGDADAAKGKMHWVDHPELKFGRGESVEMPFRYLVDERRGQGEPLMPEGMRELIRDDLGRSFEF</sequence>
<dbReference type="PANTHER" id="PTHR35517:SF1">
    <property type="entry name" value="PROTEIN ARGININE N-METHYLTRANSFERASE SFM1"/>
    <property type="match status" value="1"/>
</dbReference>
<dbReference type="eggNOG" id="ENOG502RXXJ">
    <property type="taxonomic scope" value="Eukaryota"/>
</dbReference>
<dbReference type="AlphaFoldDB" id="R9NWB4"/>
<dbReference type="PANTHER" id="PTHR35517">
    <property type="entry name" value="PROTEIN ARGININE N-METHYLTRANSFERASE SFM1"/>
    <property type="match status" value="1"/>
</dbReference>
<dbReference type="HOGENOM" id="CLU_080487_0_0_1"/>
<name>R9NWB4_PSEHS</name>
<dbReference type="GeneID" id="24105642"/>
<dbReference type="Proteomes" id="UP000014071">
    <property type="component" value="Unassembled WGS sequence"/>
</dbReference>
<dbReference type="Pfam" id="PF04252">
    <property type="entry name" value="SFM1-like"/>
    <property type="match status" value="1"/>
</dbReference>
<dbReference type="CDD" id="cd18090">
    <property type="entry name" value="Arginine_MT_Sfm1"/>
    <property type="match status" value="1"/>
</dbReference>
<organism evidence="1 2">
    <name type="scientific">Pseudozyma hubeiensis (strain SY62)</name>
    <name type="common">Yeast</name>
    <dbReference type="NCBI Taxonomy" id="1305764"/>
    <lineage>
        <taxon>Eukaryota</taxon>
        <taxon>Fungi</taxon>
        <taxon>Dikarya</taxon>
        <taxon>Basidiomycota</taxon>
        <taxon>Ustilaginomycotina</taxon>
        <taxon>Ustilaginomycetes</taxon>
        <taxon>Ustilaginales</taxon>
        <taxon>Ustilaginaceae</taxon>
        <taxon>Pseudozyma</taxon>
    </lineage>
</organism>
<reference evidence="2" key="1">
    <citation type="journal article" date="2013" name="Genome Announc.">
        <title>Draft genome sequence of the basidiomycetous yeast-like fungus Pseudozyma hubeiensis SY62, which produces an abundant amount of the biosurfactant mannosylerythritol lipids.</title>
        <authorList>
            <person name="Konishi M."/>
            <person name="Hatada Y."/>
            <person name="Horiuchi J."/>
        </authorList>
    </citation>
    <scope>NUCLEOTIDE SEQUENCE [LARGE SCALE GENOMIC DNA]</scope>
    <source>
        <strain evidence="2">SY62</strain>
    </source>
</reference>
<keyword evidence="2" id="KW-1185">Reference proteome</keyword>
<dbReference type="RefSeq" id="XP_012186363.1">
    <property type="nucleotide sequence ID" value="XM_012330973.1"/>
</dbReference>
<dbReference type="InterPro" id="IPR007364">
    <property type="entry name" value="SFM1-like"/>
</dbReference>
<proteinExistence type="predicted"/>
<dbReference type="OrthoDB" id="373498at2759"/>
<protein>
    <recommendedName>
        <fullName evidence="3">DUF431-domain-containing protein</fullName>
    </recommendedName>
</protein>
<dbReference type="GO" id="GO:0035241">
    <property type="term" value="F:protein-arginine omega-N monomethyltransferase activity"/>
    <property type="evidence" value="ECO:0007669"/>
    <property type="project" value="TreeGrafter"/>
</dbReference>
<evidence type="ECO:0000313" key="2">
    <source>
        <dbReference type="Proteomes" id="UP000014071"/>
    </source>
</evidence>
<evidence type="ECO:0008006" key="3">
    <source>
        <dbReference type="Google" id="ProtNLM"/>
    </source>
</evidence>
<dbReference type="EMBL" id="DF238768">
    <property type="protein sequence ID" value="GAC92776.1"/>
    <property type="molecule type" value="Genomic_DNA"/>
</dbReference>
<evidence type="ECO:0000313" key="1">
    <source>
        <dbReference type="EMBL" id="GAC92776.1"/>
    </source>
</evidence>
<gene>
    <name evidence="1" type="ORF">PHSY_000332</name>
</gene>
<accession>R9NWB4</accession>